<dbReference type="SMART" id="SM00481">
    <property type="entry name" value="POLIIIAc"/>
    <property type="match status" value="1"/>
</dbReference>
<sequence length="423" mass="47715">MKEKTITFQRIALKEEEGLYLEVPFFVPDQAEAMELSYDYDRNGNIIDFGLLNETGELIGWSGSDRSRIVISAHRSMAGFASVPVKQGQWSILLGAYKVEEQGVAITYKITFHLKGMRLYKGDTHLHSSGSDGNMTPEELALAAGREGLDFLFVTDHNNYAHNYQLRSTDLVTMIPGVEWTHYKGHMGMLGRNRPYKSFLSNSLERTAEIIEEARENGAFTVINHPFCPWCGWQWGMEKVPFDGVEVWNGGLMTESNQACLAWWDERLKEGKRIPITGGSDFHKYEPGRMPASPCTCVYALSNSAEDILEGLKKGHSFLTISPEGPMMDTWAGEDLLGDEIPEGSEIMFTFWNLREGDILFLISRDSREEIPCGPGRLSIQRTAGKAGYLRAEIRRSFLKGYPHIPVLLSNPYYITGEKNDKE</sequence>
<gene>
    <name evidence="2" type="ORF">H171_0274</name>
</gene>
<dbReference type="SUPFAM" id="SSF89550">
    <property type="entry name" value="PHP domain-like"/>
    <property type="match status" value="1"/>
</dbReference>
<dbReference type="AlphaFoldDB" id="A0A2M8Z064"/>
<dbReference type="GO" id="GO:0035312">
    <property type="term" value="F:5'-3' DNA exonuclease activity"/>
    <property type="evidence" value="ECO:0007669"/>
    <property type="project" value="TreeGrafter"/>
</dbReference>
<dbReference type="EMBL" id="PGET01000001">
    <property type="protein sequence ID" value="PJJ26832.1"/>
    <property type="molecule type" value="Genomic_DNA"/>
</dbReference>
<protein>
    <recommendedName>
        <fullName evidence="1">Polymerase/histidinol phosphatase N-terminal domain-containing protein</fullName>
    </recommendedName>
</protein>
<evidence type="ECO:0000259" key="1">
    <source>
        <dbReference type="SMART" id="SM00481"/>
    </source>
</evidence>
<evidence type="ECO:0000313" key="2">
    <source>
        <dbReference type="EMBL" id="PJJ26832.1"/>
    </source>
</evidence>
<dbReference type="Proteomes" id="UP000231092">
    <property type="component" value="Unassembled WGS sequence"/>
</dbReference>
<dbReference type="RefSeq" id="WP_100303545.1">
    <property type="nucleotide sequence ID" value="NZ_PGET01000001.1"/>
</dbReference>
<organism evidence="2 3">
    <name type="scientific">[Clostridium] celerecrescens 18A</name>
    <dbReference type="NCBI Taxonomy" id="1286362"/>
    <lineage>
        <taxon>Bacteria</taxon>
        <taxon>Bacillati</taxon>
        <taxon>Bacillota</taxon>
        <taxon>Clostridia</taxon>
        <taxon>Lachnospirales</taxon>
        <taxon>Lachnospiraceae</taxon>
        <taxon>Lacrimispora</taxon>
    </lineage>
</organism>
<comment type="caution">
    <text evidence="2">The sequence shown here is derived from an EMBL/GenBank/DDBJ whole genome shotgun (WGS) entry which is preliminary data.</text>
</comment>
<dbReference type="GO" id="GO:0004534">
    <property type="term" value="F:5'-3' RNA exonuclease activity"/>
    <property type="evidence" value="ECO:0007669"/>
    <property type="project" value="TreeGrafter"/>
</dbReference>
<dbReference type="CDD" id="cd07432">
    <property type="entry name" value="PHP_HisPPase"/>
    <property type="match status" value="1"/>
</dbReference>
<dbReference type="PANTHER" id="PTHR42924">
    <property type="entry name" value="EXONUCLEASE"/>
    <property type="match status" value="1"/>
</dbReference>
<dbReference type="InterPro" id="IPR052018">
    <property type="entry name" value="PHP_domain"/>
</dbReference>
<proteinExistence type="predicted"/>
<dbReference type="Gene3D" id="3.20.20.140">
    <property type="entry name" value="Metal-dependent hydrolases"/>
    <property type="match status" value="1"/>
</dbReference>
<dbReference type="InterPro" id="IPR016195">
    <property type="entry name" value="Pol/histidinol_Pase-like"/>
</dbReference>
<reference evidence="2 3" key="1">
    <citation type="submission" date="2017-11" db="EMBL/GenBank/DDBJ databases">
        <title>Understudied soil microbes with underappreciated capabilities: Untangling the Clostridium saccharolyticum group.</title>
        <authorList>
            <person name="Leschine S."/>
        </authorList>
    </citation>
    <scope>NUCLEOTIDE SEQUENCE [LARGE SCALE GENOMIC DNA]</scope>
    <source>
        <strain evidence="2 3">18A</strain>
    </source>
</reference>
<dbReference type="PANTHER" id="PTHR42924:SF3">
    <property type="entry name" value="POLYMERASE_HISTIDINOL PHOSPHATASE N-TERMINAL DOMAIN-CONTAINING PROTEIN"/>
    <property type="match status" value="1"/>
</dbReference>
<dbReference type="NCBIfam" id="NF038032">
    <property type="entry name" value="CehA_McbA_metalo"/>
    <property type="match status" value="1"/>
</dbReference>
<name>A0A2M8Z064_9FIRM</name>
<feature type="domain" description="Polymerase/histidinol phosphatase N-terminal" evidence="1">
    <location>
        <begin position="122"/>
        <end position="184"/>
    </location>
</feature>
<dbReference type="OrthoDB" id="9801679at2"/>
<dbReference type="InterPro" id="IPR003141">
    <property type="entry name" value="Pol/His_phosphatase_N"/>
</dbReference>
<evidence type="ECO:0000313" key="3">
    <source>
        <dbReference type="Proteomes" id="UP000231092"/>
    </source>
</evidence>
<accession>A0A2M8Z064</accession>